<organism evidence="9 10">
    <name type="scientific">Actinomycetospora rhizophila</name>
    <dbReference type="NCBI Taxonomy" id="1416876"/>
    <lineage>
        <taxon>Bacteria</taxon>
        <taxon>Bacillati</taxon>
        <taxon>Actinomycetota</taxon>
        <taxon>Actinomycetes</taxon>
        <taxon>Pseudonocardiales</taxon>
        <taxon>Pseudonocardiaceae</taxon>
        <taxon>Actinomycetospora</taxon>
    </lineage>
</organism>
<reference evidence="10" key="1">
    <citation type="journal article" date="2019" name="Int. J. Syst. Evol. Microbiol.">
        <title>The Global Catalogue of Microorganisms (GCM) 10K type strain sequencing project: providing services to taxonomists for standard genome sequencing and annotation.</title>
        <authorList>
            <consortium name="The Broad Institute Genomics Platform"/>
            <consortium name="The Broad Institute Genome Sequencing Center for Infectious Disease"/>
            <person name="Wu L."/>
            <person name="Ma J."/>
        </authorList>
    </citation>
    <scope>NUCLEOTIDE SEQUENCE [LARGE SCALE GENOMIC DNA]</scope>
    <source>
        <strain evidence="10">XZYJ18</strain>
    </source>
</reference>
<evidence type="ECO:0000256" key="2">
    <source>
        <dbReference type="ARBA" id="ARBA00022692"/>
    </source>
</evidence>
<evidence type="ECO:0000256" key="4">
    <source>
        <dbReference type="ARBA" id="ARBA00023002"/>
    </source>
</evidence>
<proteinExistence type="predicted"/>
<dbReference type="EC" id="1.-.-.-" evidence="9"/>
<evidence type="ECO:0000313" key="9">
    <source>
        <dbReference type="EMBL" id="MFC5138026.1"/>
    </source>
</evidence>
<dbReference type="PROSITE" id="PS51257">
    <property type="entry name" value="PROKAR_LIPOPROTEIN"/>
    <property type="match status" value="1"/>
</dbReference>
<evidence type="ECO:0000256" key="6">
    <source>
        <dbReference type="ARBA" id="ARBA00023136"/>
    </source>
</evidence>
<protein>
    <submittedName>
        <fullName evidence="9">Sterol desaturase family protein</fullName>
        <ecNumber evidence="9">1.-.-.-</ecNumber>
    </submittedName>
</protein>
<dbReference type="GO" id="GO:0016491">
    <property type="term" value="F:oxidoreductase activity"/>
    <property type="evidence" value="ECO:0007669"/>
    <property type="project" value="UniProtKB-KW"/>
</dbReference>
<comment type="subcellular location">
    <subcellularLocation>
        <location evidence="1">Endomembrane system</location>
        <topology evidence="1">Multi-pass membrane protein</topology>
    </subcellularLocation>
</comment>
<feature type="domain" description="Fatty acid hydroxylase" evidence="8">
    <location>
        <begin position="89"/>
        <end position="221"/>
    </location>
</feature>
<dbReference type="Pfam" id="PF04116">
    <property type="entry name" value="FA_hydroxylase"/>
    <property type="match status" value="1"/>
</dbReference>
<name>A0ABV9Z8W4_9PSEU</name>
<feature type="transmembrane region" description="Helical" evidence="7">
    <location>
        <begin position="85"/>
        <end position="102"/>
    </location>
</feature>
<dbReference type="Proteomes" id="UP001596175">
    <property type="component" value="Unassembled WGS sequence"/>
</dbReference>
<gene>
    <name evidence="9" type="ORF">ACFPK1_07265</name>
</gene>
<dbReference type="InterPro" id="IPR006694">
    <property type="entry name" value="Fatty_acid_hydroxylase"/>
</dbReference>
<dbReference type="InterPro" id="IPR051689">
    <property type="entry name" value="Sterol_desaturase/TMEM195"/>
</dbReference>
<keyword evidence="4 9" id="KW-0560">Oxidoreductase</keyword>
<feature type="transmembrane region" description="Helical" evidence="7">
    <location>
        <begin position="51"/>
        <end position="73"/>
    </location>
</feature>
<keyword evidence="6 7" id="KW-0472">Membrane</keyword>
<sequence>MLAETLRDPVVVAAPSSSSSSCSRAVSFHVFSDNDLRGYERRDAATSITMGLGSLVFTAIARGLALIGYAALYEVTPLRLDPAHWTTWVGVLLAVDLLWYAYHRSSHRIRLLWAAHQAHHNSTYFNYSTAVRQKWNPWFEVLFWTPLPLLGVPPWMIFTAFSVNLVYQFLVHTERVGRLPRPIEFVFNTPSHHRVHHASDLEYLDRNYGGILIVWDRLFGTFAEEAHRPTYGLTHPVGTRSILGLQYREFGAIARDVRTARGWRERVGYVLRPPGWRPPAGV</sequence>
<dbReference type="PANTHER" id="PTHR21624">
    <property type="entry name" value="STEROL DESATURASE-RELATED PROTEIN"/>
    <property type="match status" value="1"/>
</dbReference>
<dbReference type="RefSeq" id="WP_378020222.1">
    <property type="nucleotide sequence ID" value="NZ_JBHSKG010000002.1"/>
</dbReference>
<comment type="caution">
    <text evidence="9">The sequence shown here is derived from an EMBL/GenBank/DDBJ whole genome shotgun (WGS) entry which is preliminary data.</text>
</comment>
<keyword evidence="2 7" id="KW-0812">Transmembrane</keyword>
<dbReference type="EMBL" id="JBHSKG010000002">
    <property type="protein sequence ID" value="MFC5138026.1"/>
    <property type="molecule type" value="Genomic_DNA"/>
</dbReference>
<dbReference type="PANTHER" id="PTHR21624:SF1">
    <property type="entry name" value="ALKYLGLYCEROL MONOOXYGENASE"/>
    <property type="match status" value="1"/>
</dbReference>
<keyword evidence="10" id="KW-1185">Reference proteome</keyword>
<keyword evidence="3 7" id="KW-1133">Transmembrane helix</keyword>
<evidence type="ECO:0000256" key="3">
    <source>
        <dbReference type="ARBA" id="ARBA00022989"/>
    </source>
</evidence>
<accession>A0ABV9Z8W4</accession>
<evidence type="ECO:0000259" key="8">
    <source>
        <dbReference type="Pfam" id="PF04116"/>
    </source>
</evidence>
<keyword evidence="5" id="KW-0443">Lipid metabolism</keyword>
<evidence type="ECO:0000313" key="10">
    <source>
        <dbReference type="Proteomes" id="UP001596175"/>
    </source>
</evidence>
<evidence type="ECO:0000256" key="7">
    <source>
        <dbReference type="SAM" id="Phobius"/>
    </source>
</evidence>
<evidence type="ECO:0000256" key="1">
    <source>
        <dbReference type="ARBA" id="ARBA00004127"/>
    </source>
</evidence>
<evidence type="ECO:0000256" key="5">
    <source>
        <dbReference type="ARBA" id="ARBA00023098"/>
    </source>
</evidence>